<dbReference type="OrthoDB" id="3350812at2759"/>
<dbReference type="Proteomes" id="UP000807769">
    <property type="component" value="Unassembled WGS sequence"/>
</dbReference>
<dbReference type="Pfam" id="PF20151">
    <property type="entry name" value="DUF6533"/>
    <property type="match status" value="1"/>
</dbReference>
<sequence length="236" mass="26495">MVLLHTQQTVKYFRVAPAAVWVFDYCLTFEHEIRLFSSMGRWNIAHAMFIITRYAPIAWFTSEIYVTLGPESVETCLTTYRTAGGALVLIMVATEGLLLMRTLALWHHNEKIKRFLLASYLLVATSMLICDVLAVSPNLESVCAPTSTQGSVEEATRVERLIMGMFVSAALFELTVVIVTTYHSLTSRSAGMRTINNLVSKLWKGSLLYALSLFVISVANIISFSLPVRIFHVLRH</sequence>
<feature type="transmembrane region" description="Helical" evidence="1">
    <location>
        <begin position="161"/>
        <end position="185"/>
    </location>
</feature>
<proteinExistence type="predicted"/>
<comment type="caution">
    <text evidence="3">The sequence shown here is derived from an EMBL/GenBank/DDBJ whole genome shotgun (WGS) entry which is preliminary data.</text>
</comment>
<keyword evidence="1" id="KW-0812">Transmembrane</keyword>
<dbReference type="RefSeq" id="XP_041189730.1">
    <property type="nucleotide sequence ID" value="XM_041336501.1"/>
</dbReference>
<feature type="transmembrane region" description="Helical" evidence="1">
    <location>
        <begin position="82"/>
        <end position="103"/>
    </location>
</feature>
<dbReference type="InterPro" id="IPR045340">
    <property type="entry name" value="DUF6533"/>
</dbReference>
<gene>
    <name evidence="3" type="ORF">BJ212DRAFT_1377076</name>
</gene>
<organism evidence="3 4">
    <name type="scientific">Suillus subaureus</name>
    <dbReference type="NCBI Taxonomy" id="48587"/>
    <lineage>
        <taxon>Eukaryota</taxon>
        <taxon>Fungi</taxon>
        <taxon>Dikarya</taxon>
        <taxon>Basidiomycota</taxon>
        <taxon>Agaricomycotina</taxon>
        <taxon>Agaricomycetes</taxon>
        <taxon>Agaricomycetidae</taxon>
        <taxon>Boletales</taxon>
        <taxon>Suillineae</taxon>
        <taxon>Suillaceae</taxon>
        <taxon>Suillus</taxon>
    </lineage>
</organism>
<feature type="transmembrane region" description="Helical" evidence="1">
    <location>
        <begin position="115"/>
        <end position="135"/>
    </location>
</feature>
<name>A0A9P7JAH2_9AGAM</name>
<evidence type="ECO:0000313" key="3">
    <source>
        <dbReference type="EMBL" id="KAG1810950.1"/>
    </source>
</evidence>
<evidence type="ECO:0000256" key="1">
    <source>
        <dbReference type="SAM" id="Phobius"/>
    </source>
</evidence>
<accession>A0A9P7JAH2</accession>
<feature type="transmembrane region" description="Helical" evidence="1">
    <location>
        <begin position="42"/>
        <end position="62"/>
    </location>
</feature>
<dbReference type="EMBL" id="JABBWG010000031">
    <property type="protein sequence ID" value="KAG1810950.1"/>
    <property type="molecule type" value="Genomic_DNA"/>
</dbReference>
<protein>
    <recommendedName>
        <fullName evidence="2">DUF6533 domain-containing protein</fullName>
    </recommendedName>
</protein>
<keyword evidence="1" id="KW-0472">Membrane</keyword>
<evidence type="ECO:0000313" key="4">
    <source>
        <dbReference type="Proteomes" id="UP000807769"/>
    </source>
</evidence>
<keyword evidence="1" id="KW-1133">Transmembrane helix</keyword>
<evidence type="ECO:0000259" key="2">
    <source>
        <dbReference type="Pfam" id="PF20151"/>
    </source>
</evidence>
<dbReference type="GeneID" id="64630518"/>
<dbReference type="AlphaFoldDB" id="A0A9P7JAH2"/>
<feature type="domain" description="DUF6533" evidence="2">
    <location>
        <begin position="12"/>
        <end position="57"/>
    </location>
</feature>
<feature type="transmembrane region" description="Helical" evidence="1">
    <location>
        <begin position="206"/>
        <end position="226"/>
    </location>
</feature>
<reference evidence="3" key="1">
    <citation type="journal article" date="2020" name="New Phytol.">
        <title>Comparative genomics reveals dynamic genome evolution in host specialist ectomycorrhizal fungi.</title>
        <authorList>
            <person name="Lofgren L.A."/>
            <person name="Nguyen N.H."/>
            <person name="Vilgalys R."/>
            <person name="Ruytinx J."/>
            <person name="Liao H.L."/>
            <person name="Branco S."/>
            <person name="Kuo A."/>
            <person name="LaButti K."/>
            <person name="Lipzen A."/>
            <person name="Andreopoulos W."/>
            <person name="Pangilinan J."/>
            <person name="Riley R."/>
            <person name="Hundley H."/>
            <person name="Na H."/>
            <person name="Barry K."/>
            <person name="Grigoriev I.V."/>
            <person name="Stajich J.E."/>
            <person name="Kennedy P.G."/>
        </authorList>
    </citation>
    <scope>NUCLEOTIDE SEQUENCE</scope>
    <source>
        <strain evidence="3">MN1</strain>
    </source>
</reference>
<feature type="non-terminal residue" evidence="3">
    <location>
        <position position="1"/>
    </location>
</feature>
<keyword evidence="4" id="KW-1185">Reference proteome</keyword>